<dbReference type="EMBL" id="CP015583">
    <property type="protein sequence ID" value="APT57791.1"/>
    <property type="molecule type" value="Genomic_DNA"/>
</dbReference>
<organism evidence="2 3">
    <name type="scientific">Roseomonas gilardii</name>
    <dbReference type="NCBI Taxonomy" id="257708"/>
    <lineage>
        <taxon>Bacteria</taxon>
        <taxon>Pseudomonadati</taxon>
        <taxon>Pseudomonadota</taxon>
        <taxon>Alphaproteobacteria</taxon>
        <taxon>Acetobacterales</taxon>
        <taxon>Roseomonadaceae</taxon>
        <taxon>Roseomonas</taxon>
    </lineage>
</organism>
<dbReference type="KEGG" id="rgi:RGI145_12385"/>
<evidence type="ECO:0000313" key="3">
    <source>
        <dbReference type="Proteomes" id="UP000185494"/>
    </source>
</evidence>
<dbReference type="Proteomes" id="UP000185494">
    <property type="component" value="Chromosome 1"/>
</dbReference>
<evidence type="ECO:0000313" key="2">
    <source>
        <dbReference type="EMBL" id="APT57791.1"/>
    </source>
</evidence>
<feature type="region of interest" description="Disordered" evidence="1">
    <location>
        <begin position="37"/>
        <end position="59"/>
    </location>
</feature>
<evidence type="ECO:0000256" key="1">
    <source>
        <dbReference type="SAM" id="MobiDB-lite"/>
    </source>
</evidence>
<dbReference type="AlphaFoldDB" id="A0A1L7AGC9"/>
<reference evidence="2 3" key="1">
    <citation type="submission" date="2016-05" db="EMBL/GenBank/DDBJ databases">
        <title>Complete Genome and Methylome Analysis of Psychrotrophic Bacterial Isolates from Antarctic Lake Untersee.</title>
        <authorList>
            <person name="Fomenkov A."/>
            <person name="Akimov V.N."/>
            <person name="Vasilyeva L.V."/>
            <person name="Andersen D."/>
            <person name="Vincze T."/>
            <person name="Roberts R.J."/>
        </authorList>
    </citation>
    <scope>NUCLEOTIDE SEQUENCE [LARGE SCALE GENOMIC DNA]</scope>
    <source>
        <strain evidence="2 3">U14-5</strain>
    </source>
</reference>
<dbReference type="STRING" id="257708.RGI145_12385"/>
<dbReference type="RefSeq" id="WP_075798609.1">
    <property type="nucleotide sequence ID" value="NZ_CP015583.1"/>
</dbReference>
<proteinExistence type="predicted"/>
<name>A0A1L7AGC9_9PROT</name>
<gene>
    <name evidence="2" type="ORF">RGI145_12385</name>
</gene>
<accession>A0A1L7AGC9</accession>
<protein>
    <submittedName>
        <fullName evidence="2">Uncharacterized protein</fullName>
    </submittedName>
</protein>
<sequence length="129" mass="14488">MQVQRAKRLVQYEAMHERGTISGAHLEVCERYLAEAEAASGSRDRPTVPCGRLPPWMQGHPTERQVRATVDLRSARAAIGLNGRALMDLLVIENLSVSTIAERRYEDRKSTLGQILATLTRLAEHWDIP</sequence>